<gene>
    <name evidence="2" type="ORF">SCLTRI_LOCUS9694</name>
</gene>
<protein>
    <submittedName>
        <fullName evidence="2">43d36b88-7fe7-4379-9305-563d21efad38</fullName>
    </submittedName>
</protein>
<name>A0A8H2W2R7_9HELO</name>
<accession>A0A8H2W2R7</accession>
<organism evidence="2 3">
    <name type="scientific">Sclerotinia trifoliorum</name>
    <dbReference type="NCBI Taxonomy" id="28548"/>
    <lineage>
        <taxon>Eukaryota</taxon>
        <taxon>Fungi</taxon>
        <taxon>Dikarya</taxon>
        <taxon>Ascomycota</taxon>
        <taxon>Pezizomycotina</taxon>
        <taxon>Leotiomycetes</taxon>
        <taxon>Helotiales</taxon>
        <taxon>Sclerotiniaceae</taxon>
        <taxon>Sclerotinia</taxon>
    </lineage>
</organism>
<comment type="caution">
    <text evidence="2">The sequence shown here is derived from an EMBL/GenBank/DDBJ whole genome shotgun (WGS) entry which is preliminary data.</text>
</comment>
<evidence type="ECO:0000313" key="3">
    <source>
        <dbReference type="Proteomes" id="UP000624404"/>
    </source>
</evidence>
<proteinExistence type="predicted"/>
<evidence type="ECO:0000313" key="2">
    <source>
        <dbReference type="EMBL" id="CAD6452195.1"/>
    </source>
</evidence>
<dbReference type="OrthoDB" id="3454849at2759"/>
<reference evidence="2" key="1">
    <citation type="submission" date="2020-10" db="EMBL/GenBank/DDBJ databases">
        <authorList>
            <person name="Kusch S."/>
        </authorList>
    </citation>
    <scope>NUCLEOTIDE SEQUENCE</scope>
    <source>
        <strain evidence="2">SwB9</strain>
    </source>
</reference>
<dbReference type="Proteomes" id="UP000624404">
    <property type="component" value="Unassembled WGS sequence"/>
</dbReference>
<dbReference type="EMBL" id="CAJHIA010000036">
    <property type="protein sequence ID" value="CAD6452195.1"/>
    <property type="molecule type" value="Genomic_DNA"/>
</dbReference>
<evidence type="ECO:0000256" key="1">
    <source>
        <dbReference type="SAM" id="MobiDB-lite"/>
    </source>
</evidence>
<sequence>MATNFYTTPSDRRTGCITCNEGYMDFAPPTRKDPRILRQEFRRRPFNAPRCAPLKAPHSLNHARIASLRPAVQPGQEPYPSPTDTQQDDDEDDYNGRGWLADCPLVDFFSLISLGGG</sequence>
<keyword evidence="3" id="KW-1185">Reference proteome</keyword>
<feature type="region of interest" description="Disordered" evidence="1">
    <location>
        <begin position="68"/>
        <end position="98"/>
    </location>
</feature>
<dbReference type="AlphaFoldDB" id="A0A8H2W2R7"/>